<sequence length="1161" mass="128687">MERDNHISRQKPSGSRGQNRTQNGRNSQREDPIGNKDITNRRIKCPDCDGRLPKEGSKSKSRVWKKVIWFTRRNKSAKNEICQCHTDEGNHSSVEDRHSNSWSFTRRASRKFRISSRKRQCKSESSKKSFQVRGKQDDPCTSHESSQPSTRTGSVCSSGANSPTATGSFCDFGATSHAGGRGSRRHKNTFVLTEIAREINPPVKNDSLPLSDIHPPPKRLSKSSSSVSHLSRRCMSPTSGNVRRSKSFPGSQSCISPSKRRFINTPNTPFGSFSPPLKQKCYGLRRTATFAGKLNTEFPKMCIKKSKSVNTAELTRLEKSTSLGEIRDQSGSIVGVVHFYKSPKKMARRMSSFNRELKKDCTFEEEEFGYETIDQTNSNLISATKEGSRAHLNKNSTISERDISLVARRSSFNETSKRDCEEACKNEITTSCDSPLPLDRTLNIEASLSLSSINEDINDACSSHDEPTLCDNEPGALGVLYNNKSVQELGLDFNDDYNVKNVIGNNYVGNDSDILGVVNNNCVVQETRNASGNSNVNTTDSSYPFGCAASLSSMTIQETVTENVSDIEKIIQNEPGSMKDESLCSTLPSKDETSNISTVSETSALAHDYCISSGSCHENDLFTEQPSTSGTSQQISENVQLLCNPQDCLSDTCRRCAHHHRNQLLTEPPPSLPTSEQISEDVYLPCQHDDHVSNNCNGCGLHHGNHLLTEIATSEQISGNVKLSYDCTGDVSANCNGNVSGNVKLSCDCTGDVSANCNGNHLLTKQMCVLSKPHQSSEISEESEGKNVSNANKQCINDVAKNALNSCAMDMNETCVDHASFLEESEDSFCSDNAYQSNIHTDCDRCLESEISVDGTSFPEINRDSIYSNDACQSNKSSCGDGCLESELKITEQVDGLTDERDLEFCNDTELSHNCPCIMPESDLTLETFDNQINTDSIATPVMSREKFQTRVHSNMLGSSEKKPDSPTKNTKSMNDQIDLKVYKECSTSTNGLWSQNCENLRNVATTVIPNEEFQIRGHSRSLTSPEVLECSGTSDYVSMFDESFSPSQNDVPIHTWKTSESDLKSDEIGLPVPGETFKMRTELMLSWFEEFNDEQRNIILKKILNCCELPQMHLLSVAMENNLHKTCPPNCQDMLVWLPYTVTLKILTYLDPVSLCRCNQ</sequence>
<gene>
    <name evidence="2" type="ORF">PACLA_8A028964</name>
</gene>
<feature type="region of interest" description="Disordered" evidence="1">
    <location>
        <begin position="202"/>
        <end position="269"/>
    </location>
</feature>
<feature type="non-terminal residue" evidence="2">
    <location>
        <position position="1161"/>
    </location>
</feature>
<evidence type="ECO:0000256" key="1">
    <source>
        <dbReference type="SAM" id="MobiDB-lite"/>
    </source>
</evidence>
<keyword evidence="3" id="KW-1185">Reference proteome</keyword>
<evidence type="ECO:0000313" key="2">
    <source>
        <dbReference type="EMBL" id="CAB4014903.1"/>
    </source>
</evidence>
<feature type="compositionally biased region" description="Polar residues" evidence="1">
    <location>
        <begin position="236"/>
        <end position="256"/>
    </location>
</feature>
<name>A0A6S7ID03_PARCT</name>
<dbReference type="InterPro" id="IPR052805">
    <property type="entry name" value="GEF_Ubiquitin-Prot_Reg"/>
</dbReference>
<feature type="compositionally biased region" description="Basic and acidic residues" evidence="1">
    <location>
        <begin position="27"/>
        <end position="58"/>
    </location>
</feature>
<dbReference type="PANTHER" id="PTHR46857">
    <property type="entry name" value="EPITHELIAL CELL-TRANSFORMING SEQUENCE 2 ONCOGENE-LIKE"/>
    <property type="match status" value="1"/>
</dbReference>
<accession>A0A6S7ID03</accession>
<proteinExistence type="predicted"/>
<comment type="caution">
    <text evidence="2">The sequence shown here is derived from an EMBL/GenBank/DDBJ whole genome shotgun (WGS) entry which is preliminary data.</text>
</comment>
<dbReference type="PANTHER" id="PTHR46857:SF2">
    <property type="entry name" value="F-BOX ONLY PROTEIN 16"/>
    <property type="match status" value="1"/>
</dbReference>
<protein>
    <submittedName>
        <fullName evidence="2">F-box WD repeat-containing 7</fullName>
    </submittedName>
</protein>
<feature type="compositionally biased region" description="Polar residues" evidence="1">
    <location>
        <begin position="142"/>
        <end position="159"/>
    </location>
</feature>
<dbReference type="InterPro" id="IPR036047">
    <property type="entry name" value="F-box-like_dom_sf"/>
</dbReference>
<feature type="compositionally biased region" description="Polar residues" evidence="1">
    <location>
        <begin position="10"/>
        <end position="26"/>
    </location>
</feature>
<dbReference type="EMBL" id="CACRXK020008494">
    <property type="protein sequence ID" value="CAB4014903.1"/>
    <property type="molecule type" value="Genomic_DNA"/>
</dbReference>
<evidence type="ECO:0000313" key="3">
    <source>
        <dbReference type="Proteomes" id="UP001152795"/>
    </source>
</evidence>
<dbReference type="OrthoDB" id="10257471at2759"/>
<feature type="region of interest" description="Disordered" evidence="1">
    <location>
        <begin position="113"/>
        <end position="159"/>
    </location>
</feature>
<organism evidence="2 3">
    <name type="scientific">Paramuricea clavata</name>
    <name type="common">Red gorgonian</name>
    <name type="synonym">Violescent sea-whip</name>
    <dbReference type="NCBI Taxonomy" id="317549"/>
    <lineage>
        <taxon>Eukaryota</taxon>
        <taxon>Metazoa</taxon>
        <taxon>Cnidaria</taxon>
        <taxon>Anthozoa</taxon>
        <taxon>Octocorallia</taxon>
        <taxon>Malacalcyonacea</taxon>
        <taxon>Plexauridae</taxon>
        <taxon>Paramuricea</taxon>
    </lineage>
</organism>
<dbReference type="Proteomes" id="UP001152795">
    <property type="component" value="Unassembled WGS sequence"/>
</dbReference>
<feature type="region of interest" description="Disordered" evidence="1">
    <location>
        <begin position="1"/>
        <end position="61"/>
    </location>
</feature>
<dbReference type="SUPFAM" id="SSF81383">
    <property type="entry name" value="F-box domain"/>
    <property type="match status" value="1"/>
</dbReference>
<feature type="region of interest" description="Disordered" evidence="1">
    <location>
        <begin position="953"/>
        <end position="974"/>
    </location>
</feature>
<reference evidence="2" key="1">
    <citation type="submission" date="2020-04" db="EMBL/GenBank/DDBJ databases">
        <authorList>
            <person name="Alioto T."/>
            <person name="Alioto T."/>
            <person name="Gomez Garrido J."/>
        </authorList>
    </citation>
    <scope>NUCLEOTIDE SEQUENCE</scope>
    <source>
        <strain evidence="2">A484AB</strain>
    </source>
</reference>
<dbReference type="AlphaFoldDB" id="A0A6S7ID03"/>